<feature type="compositionally biased region" description="Low complexity" evidence="1">
    <location>
        <begin position="65"/>
        <end position="76"/>
    </location>
</feature>
<evidence type="ECO:0000313" key="4">
    <source>
        <dbReference type="Proteomes" id="UP000827889"/>
    </source>
</evidence>
<dbReference type="GeneID" id="115756666"/>
<name>A0A8B8QYU7_9MYRT</name>
<dbReference type="RefSeq" id="XP_030552386.1">
    <property type="nucleotide sequence ID" value="XM_030696526.2"/>
</dbReference>
<evidence type="ECO:0000256" key="1">
    <source>
        <dbReference type="SAM" id="MobiDB-lite"/>
    </source>
</evidence>
<dbReference type="AlphaFoldDB" id="A0A8B8QYU7"/>
<evidence type="ECO:0000256" key="2">
    <source>
        <dbReference type="SAM" id="Phobius"/>
    </source>
</evidence>
<dbReference type="Proteomes" id="UP000827889">
    <property type="component" value="Chromosome 9"/>
</dbReference>
<feature type="chain" id="PRO_5034230410" evidence="3">
    <location>
        <begin position="27"/>
        <end position="177"/>
    </location>
</feature>
<keyword evidence="4" id="KW-1185">Reference proteome</keyword>
<evidence type="ECO:0000313" key="5">
    <source>
        <dbReference type="RefSeq" id="XP_030552386.1"/>
    </source>
</evidence>
<dbReference type="OrthoDB" id="1107534at2759"/>
<sequence>MASSGGIFVLLALCVLFSTGFTQSEARELRPSDHGLQCQDPPPAGAKPSPEMASFFGASPPPSPSSSDSSASSSPAMTIPTAANSSNNPWLRGGGYGGSVEGRRGRRSHVRGALLVASIVCGITGVALLFASGMLCLFKFRKDRSVAAVAAPPPSLLRPPLPLRPPLASGPSGDYRK</sequence>
<proteinExistence type="predicted"/>
<dbReference type="PANTHER" id="PTHR37189">
    <property type="entry name" value="CONCANAVALIN A-LIKE LECTIN/GLUCANASE DOMAIN-CONTAINING PROTEIN-RELATED"/>
    <property type="match status" value="1"/>
</dbReference>
<keyword evidence="2" id="KW-0812">Transmembrane</keyword>
<organism evidence="4 5">
    <name type="scientific">Rhodamnia argentea</name>
    <dbReference type="NCBI Taxonomy" id="178133"/>
    <lineage>
        <taxon>Eukaryota</taxon>
        <taxon>Viridiplantae</taxon>
        <taxon>Streptophyta</taxon>
        <taxon>Embryophyta</taxon>
        <taxon>Tracheophyta</taxon>
        <taxon>Spermatophyta</taxon>
        <taxon>Magnoliopsida</taxon>
        <taxon>eudicotyledons</taxon>
        <taxon>Gunneridae</taxon>
        <taxon>Pentapetalae</taxon>
        <taxon>rosids</taxon>
        <taxon>malvids</taxon>
        <taxon>Myrtales</taxon>
        <taxon>Myrtaceae</taxon>
        <taxon>Myrtoideae</taxon>
        <taxon>Myrteae</taxon>
        <taxon>Australasian group</taxon>
        <taxon>Rhodamnia</taxon>
    </lineage>
</organism>
<accession>A0A8B8QYU7</accession>
<feature type="compositionally biased region" description="Pro residues" evidence="1">
    <location>
        <begin position="151"/>
        <end position="165"/>
    </location>
</feature>
<feature type="region of interest" description="Disordered" evidence="1">
    <location>
        <begin position="151"/>
        <end position="177"/>
    </location>
</feature>
<feature type="compositionally biased region" description="Low complexity" evidence="1">
    <location>
        <begin position="166"/>
        <end position="177"/>
    </location>
</feature>
<keyword evidence="3" id="KW-0732">Signal</keyword>
<dbReference type="PANTHER" id="PTHR37189:SF4">
    <property type="entry name" value="TRANSMEMBRANE PROTEIN"/>
    <property type="match status" value="1"/>
</dbReference>
<evidence type="ECO:0000256" key="3">
    <source>
        <dbReference type="SAM" id="SignalP"/>
    </source>
</evidence>
<feature type="signal peptide" evidence="3">
    <location>
        <begin position="1"/>
        <end position="26"/>
    </location>
</feature>
<protein>
    <submittedName>
        <fullName evidence="5">Uncharacterized protein LOC115756666</fullName>
    </submittedName>
</protein>
<keyword evidence="2" id="KW-0472">Membrane</keyword>
<feature type="transmembrane region" description="Helical" evidence="2">
    <location>
        <begin position="113"/>
        <end position="138"/>
    </location>
</feature>
<keyword evidence="2" id="KW-1133">Transmembrane helix</keyword>
<reference evidence="5" key="1">
    <citation type="submission" date="2025-08" db="UniProtKB">
        <authorList>
            <consortium name="RefSeq"/>
        </authorList>
    </citation>
    <scope>IDENTIFICATION</scope>
    <source>
        <tissue evidence="5">Leaf</tissue>
    </source>
</reference>
<gene>
    <name evidence="5" type="primary">LOC115756666</name>
</gene>
<feature type="region of interest" description="Disordered" evidence="1">
    <location>
        <begin position="28"/>
        <end position="93"/>
    </location>
</feature>
<dbReference type="KEGG" id="rarg:115756666"/>